<keyword evidence="9" id="KW-1185">Reference proteome</keyword>
<dbReference type="Gene3D" id="1.10.10.10">
    <property type="entry name" value="Winged helix-like DNA-binding domain superfamily/Winged helix DNA-binding domain"/>
    <property type="match status" value="1"/>
</dbReference>
<feature type="compositionally biased region" description="Basic and acidic residues" evidence="5">
    <location>
        <begin position="386"/>
        <end position="410"/>
    </location>
</feature>
<feature type="domain" description="RRM" evidence="6">
    <location>
        <begin position="121"/>
        <end position="198"/>
    </location>
</feature>
<dbReference type="Gene3D" id="3.30.70.330">
    <property type="match status" value="2"/>
</dbReference>
<dbReference type="SUPFAM" id="SSF54928">
    <property type="entry name" value="RNA-binding domain, RBD"/>
    <property type="match status" value="2"/>
</dbReference>
<feature type="domain" description="HTH La-type RNA-binding" evidence="7">
    <location>
        <begin position="17"/>
        <end position="109"/>
    </location>
</feature>
<dbReference type="InterPro" id="IPR035979">
    <property type="entry name" value="RBD_domain_sf"/>
</dbReference>
<evidence type="ECO:0000256" key="3">
    <source>
        <dbReference type="ARBA" id="ARBA00023242"/>
    </source>
</evidence>
<reference evidence="10" key="1">
    <citation type="submission" date="2025-08" db="UniProtKB">
        <authorList>
            <consortium name="RefSeq"/>
        </authorList>
    </citation>
    <scope>IDENTIFICATION</scope>
</reference>
<evidence type="ECO:0000313" key="9">
    <source>
        <dbReference type="Proteomes" id="UP000515152"/>
    </source>
</evidence>
<feature type="domain" description="XRRM" evidence="8">
    <location>
        <begin position="238"/>
        <end position="357"/>
    </location>
</feature>
<dbReference type="GO" id="GO:0005634">
    <property type="term" value="C:nucleus"/>
    <property type="evidence" value="ECO:0007669"/>
    <property type="project" value="UniProtKB-SubCell"/>
</dbReference>
<organism evidence="9 10">
    <name type="scientific">Clupea harengus</name>
    <name type="common">Atlantic herring</name>
    <dbReference type="NCBI Taxonomy" id="7950"/>
    <lineage>
        <taxon>Eukaryota</taxon>
        <taxon>Metazoa</taxon>
        <taxon>Chordata</taxon>
        <taxon>Craniata</taxon>
        <taxon>Vertebrata</taxon>
        <taxon>Euteleostomi</taxon>
        <taxon>Actinopterygii</taxon>
        <taxon>Neopterygii</taxon>
        <taxon>Teleostei</taxon>
        <taxon>Clupei</taxon>
        <taxon>Clupeiformes</taxon>
        <taxon>Clupeoidei</taxon>
        <taxon>Clupeidae</taxon>
        <taxon>Clupea</taxon>
    </lineage>
</organism>
<dbReference type="CTD" id="6741"/>
<dbReference type="GO" id="GO:0045727">
    <property type="term" value="P:positive regulation of translation"/>
    <property type="evidence" value="ECO:0007669"/>
    <property type="project" value="TreeGrafter"/>
</dbReference>
<evidence type="ECO:0000259" key="7">
    <source>
        <dbReference type="PROSITE" id="PS50961"/>
    </source>
</evidence>
<dbReference type="GO" id="GO:1990904">
    <property type="term" value="C:ribonucleoprotein complex"/>
    <property type="evidence" value="ECO:0007669"/>
    <property type="project" value="UniProtKB-UniRule"/>
</dbReference>
<evidence type="ECO:0000259" key="6">
    <source>
        <dbReference type="PROSITE" id="PS50102"/>
    </source>
</evidence>
<keyword evidence="3" id="KW-0539">Nucleus</keyword>
<protein>
    <submittedName>
        <fullName evidence="10">Lupus La protein isoform X1</fullName>
    </submittedName>
</protein>
<dbReference type="RefSeq" id="XP_031414038.1">
    <property type="nucleotide sequence ID" value="XM_031558178.2"/>
</dbReference>
<dbReference type="InterPro" id="IPR036390">
    <property type="entry name" value="WH_DNA-bd_sf"/>
</dbReference>
<dbReference type="PANTHER" id="PTHR22792">
    <property type="entry name" value="LUPUS LA PROTEIN-RELATED"/>
    <property type="match status" value="1"/>
</dbReference>
<dbReference type="CDD" id="cd08028">
    <property type="entry name" value="LARP_3"/>
    <property type="match status" value="1"/>
</dbReference>
<dbReference type="PANTHER" id="PTHR22792:SF166">
    <property type="entry name" value="LUPUS LA PROTEIN HOMOLOG"/>
    <property type="match status" value="1"/>
</dbReference>
<dbReference type="SMART" id="SM00715">
    <property type="entry name" value="LA"/>
    <property type="match status" value="1"/>
</dbReference>
<dbReference type="SMART" id="SM00360">
    <property type="entry name" value="RRM"/>
    <property type="match status" value="1"/>
</dbReference>
<dbReference type="InterPro" id="IPR006630">
    <property type="entry name" value="La_HTH"/>
</dbReference>
<feature type="region of interest" description="Disordered" evidence="5">
    <location>
        <begin position="205"/>
        <end position="235"/>
    </location>
</feature>
<dbReference type="GO" id="GO:0003729">
    <property type="term" value="F:mRNA binding"/>
    <property type="evidence" value="ECO:0007669"/>
    <property type="project" value="TreeGrafter"/>
</dbReference>
<dbReference type="InterPro" id="IPR012677">
    <property type="entry name" value="Nucleotide-bd_a/b_plait_sf"/>
</dbReference>
<evidence type="ECO:0000259" key="8">
    <source>
        <dbReference type="PROSITE" id="PS51939"/>
    </source>
</evidence>
<feature type="compositionally biased region" description="Basic and acidic residues" evidence="5">
    <location>
        <begin position="360"/>
        <end position="371"/>
    </location>
</feature>
<dbReference type="InterPro" id="IPR014886">
    <property type="entry name" value="La_xRRM"/>
</dbReference>
<keyword evidence="2 4" id="KW-0694">RNA-binding</keyword>
<dbReference type="InterPro" id="IPR036388">
    <property type="entry name" value="WH-like_DNA-bd_sf"/>
</dbReference>
<dbReference type="GeneID" id="105911911"/>
<sequence length="420" mass="47476">MASLVSVRHLNKEMAENQQLSPLEKKVAEQIEYYFGDHNLVRDKFLKEQIQLDDGWVTLETMLKFNRLKTLTKEEAVIVEALRKSKSGLLEVSEDKTKIRRCPSKPLPEMNDEYKDILKHKSVYIKGFPLETGLDDIKEWLGGKGTIENIHMRKGPLKTFKGSIFIAMDTEESAKQFVARDDVKKFKDNDMIVLMKDDYFTKKQEDRKHGRAEAKAKAKGDKEEKQKQAEEEEMKSLEEQKGCLLRFKGDLGGTSREDFHELFAGHAEIKWIDFTRGAKEGTILFRSNAKDGLEKAKAAKGGKLQVKGSDVAWEVLDGDVEMETLKKIIEDQQETLNKRRGRGGHRGGGGGRGRGGRGGRSRDRGGRDHHTQGRKTKFNSDDEGDGDRKEHTSPKKRALEANGKSTEEPAAKTVRSENGS</sequence>
<gene>
    <name evidence="10" type="primary">ssb</name>
</gene>
<comment type="subcellular location">
    <subcellularLocation>
        <location evidence="1">Nucleus</location>
    </subcellularLocation>
</comment>
<dbReference type="Proteomes" id="UP000515152">
    <property type="component" value="Chromosome 21"/>
</dbReference>
<accession>A0A6P8EDP7</accession>
<dbReference type="PROSITE" id="PS50102">
    <property type="entry name" value="RRM"/>
    <property type="match status" value="1"/>
</dbReference>
<evidence type="ECO:0000256" key="2">
    <source>
        <dbReference type="ARBA" id="ARBA00022884"/>
    </source>
</evidence>
<evidence type="ECO:0000313" key="10">
    <source>
        <dbReference type="RefSeq" id="XP_031414038.1"/>
    </source>
</evidence>
<dbReference type="InterPro" id="IPR002344">
    <property type="entry name" value="Lupus_La"/>
</dbReference>
<feature type="region of interest" description="Disordered" evidence="5">
    <location>
        <begin position="331"/>
        <end position="420"/>
    </location>
</feature>
<dbReference type="CDD" id="cd12541">
    <property type="entry name" value="RRM2_La"/>
    <property type="match status" value="1"/>
</dbReference>
<proteinExistence type="predicted"/>
<dbReference type="InterPro" id="IPR000504">
    <property type="entry name" value="RRM_dom"/>
</dbReference>
<dbReference type="Pfam" id="PF05383">
    <property type="entry name" value="La"/>
    <property type="match status" value="1"/>
</dbReference>
<dbReference type="PROSITE" id="PS50961">
    <property type="entry name" value="HTH_LA"/>
    <property type="match status" value="1"/>
</dbReference>
<dbReference type="AlphaFoldDB" id="A0A6P8EDP7"/>
<dbReference type="GO" id="GO:0010494">
    <property type="term" value="C:cytoplasmic stress granule"/>
    <property type="evidence" value="ECO:0007669"/>
    <property type="project" value="TreeGrafter"/>
</dbReference>
<dbReference type="SUPFAM" id="SSF46785">
    <property type="entry name" value="Winged helix' DNA-binding domain"/>
    <property type="match status" value="1"/>
</dbReference>
<name>A0A6P8EDP7_CLUHA</name>
<evidence type="ECO:0000256" key="5">
    <source>
        <dbReference type="SAM" id="MobiDB-lite"/>
    </source>
</evidence>
<dbReference type="GO" id="GO:0008033">
    <property type="term" value="P:tRNA processing"/>
    <property type="evidence" value="ECO:0007669"/>
    <property type="project" value="TreeGrafter"/>
</dbReference>
<dbReference type="GO" id="GO:0005829">
    <property type="term" value="C:cytosol"/>
    <property type="evidence" value="ECO:0007669"/>
    <property type="project" value="TreeGrafter"/>
</dbReference>
<dbReference type="OrthoDB" id="439993at2759"/>
<dbReference type="PROSITE" id="PS51939">
    <property type="entry name" value="XRRM"/>
    <property type="match status" value="1"/>
</dbReference>
<dbReference type="CDD" id="cd12291">
    <property type="entry name" value="RRM1_La"/>
    <property type="match status" value="1"/>
</dbReference>
<dbReference type="InterPro" id="IPR045180">
    <property type="entry name" value="La_dom_prot"/>
</dbReference>
<evidence type="ECO:0000256" key="4">
    <source>
        <dbReference type="PROSITE-ProRule" id="PRU00332"/>
    </source>
</evidence>
<dbReference type="Pfam" id="PF00076">
    <property type="entry name" value="RRM_1"/>
    <property type="match status" value="1"/>
</dbReference>
<evidence type="ECO:0000256" key="1">
    <source>
        <dbReference type="ARBA" id="ARBA00004123"/>
    </source>
</evidence>
<dbReference type="PRINTS" id="PR00302">
    <property type="entry name" value="LUPUSLA"/>
</dbReference>
<dbReference type="Pfam" id="PF08777">
    <property type="entry name" value="RRM_3"/>
    <property type="match status" value="1"/>
</dbReference>